<dbReference type="RefSeq" id="WP_163097994.1">
    <property type="nucleotide sequence ID" value="NZ_CP127523.1"/>
</dbReference>
<dbReference type="GO" id="GO:0003978">
    <property type="term" value="F:UDP-glucose 4-epimerase activity"/>
    <property type="evidence" value="ECO:0007669"/>
    <property type="project" value="UniProtKB-UniRule"/>
</dbReference>
<dbReference type="InterPro" id="IPR001509">
    <property type="entry name" value="Epimerase_deHydtase"/>
</dbReference>
<evidence type="ECO:0000256" key="3">
    <source>
        <dbReference type="ARBA" id="ARBA00004947"/>
    </source>
</evidence>
<dbReference type="Gene3D" id="3.40.50.720">
    <property type="entry name" value="NAD(P)-binding Rossmann-like Domain"/>
    <property type="match status" value="1"/>
</dbReference>
<dbReference type="CDD" id="cd05247">
    <property type="entry name" value="UDP_G4E_1_SDR_e"/>
    <property type="match status" value="1"/>
</dbReference>
<comment type="subunit">
    <text evidence="10">Homodimer.</text>
</comment>
<reference evidence="12" key="1">
    <citation type="submission" date="2019-11" db="EMBL/GenBank/DDBJ databases">
        <title>Acidithiobacillus ferrianus sp. nov.: a facultatively anaerobic and extremely acidophilic chemolithoautotroph.</title>
        <authorList>
            <person name="Norris P.R."/>
            <person name="Falagan C."/>
            <person name="Moya-Beltran A."/>
            <person name="Castro M."/>
            <person name="Quatrini R."/>
            <person name="Johnson D.B."/>
        </authorList>
    </citation>
    <scope>NUCLEOTIDE SEQUENCE [LARGE SCALE GENOMIC DNA]</scope>
    <source>
        <strain evidence="12">MG</strain>
    </source>
</reference>
<organism evidence="12">
    <name type="scientific">Acidithiobacillus ferrianus</name>
    <dbReference type="NCBI Taxonomy" id="2678518"/>
    <lineage>
        <taxon>Bacteria</taxon>
        <taxon>Pseudomonadati</taxon>
        <taxon>Pseudomonadota</taxon>
        <taxon>Acidithiobacillia</taxon>
        <taxon>Acidithiobacillales</taxon>
        <taxon>Acidithiobacillaceae</taxon>
        <taxon>Acidithiobacillus</taxon>
    </lineage>
</organism>
<comment type="similarity">
    <text evidence="4 10">Belongs to the NAD(P)-dependent epimerase/dehydratase family.</text>
</comment>
<dbReference type="PANTHER" id="PTHR43725:SF53">
    <property type="entry name" value="UDP-ARABINOSE 4-EPIMERASE 1"/>
    <property type="match status" value="1"/>
</dbReference>
<keyword evidence="7 10" id="KW-0520">NAD</keyword>
<dbReference type="InterPro" id="IPR005886">
    <property type="entry name" value="UDP_G4E"/>
</dbReference>
<comment type="cofactor">
    <cofactor evidence="2 10">
        <name>NAD(+)</name>
        <dbReference type="ChEBI" id="CHEBI:57540"/>
    </cofactor>
</comment>
<dbReference type="EC" id="5.1.3.2" evidence="5 10"/>
<comment type="catalytic activity">
    <reaction evidence="1 10">
        <text>UDP-alpha-D-glucose = UDP-alpha-D-galactose</text>
        <dbReference type="Rhea" id="RHEA:22168"/>
        <dbReference type="ChEBI" id="CHEBI:58885"/>
        <dbReference type="ChEBI" id="CHEBI:66914"/>
        <dbReference type="EC" id="5.1.3.2"/>
    </reaction>
</comment>
<dbReference type="GO" id="GO:0033499">
    <property type="term" value="P:galactose catabolic process via UDP-galactose, Leloir pathway"/>
    <property type="evidence" value="ECO:0007669"/>
    <property type="project" value="TreeGrafter"/>
</dbReference>
<evidence type="ECO:0000259" key="11">
    <source>
        <dbReference type="Pfam" id="PF01370"/>
    </source>
</evidence>
<evidence type="ECO:0000256" key="2">
    <source>
        <dbReference type="ARBA" id="ARBA00001911"/>
    </source>
</evidence>
<dbReference type="PANTHER" id="PTHR43725">
    <property type="entry name" value="UDP-GLUCOSE 4-EPIMERASE"/>
    <property type="match status" value="1"/>
</dbReference>
<evidence type="ECO:0000256" key="6">
    <source>
        <dbReference type="ARBA" id="ARBA00018569"/>
    </source>
</evidence>
<evidence type="ECO:0000256" key="7">
    <source>
        <dbReference type="ARBA" id="ARBA00023027"/>
    </source>
</evidence>
<evidence type="ECO:0000256" key="4">
    <source>
        <dbReference type="ARBA" id="ARBA00007637"/>
    </source>
</evidence>
<dbReference type="EMBL" id="WNJL01000034">
    <property type="protein sequence ID" value="NDU42762.1"/>
    <property type="molecule type" value="Genomic_DNA"/>
</dbReference>
<comment type="pathway">
    <text evidence="3 10">Carbohydrate metabolism; galactose metabolism.</text>
</comment>
<dbReference type="SUPFAM" id="SSF51735">
    <property type="entry name" value="NAD(P)-binding Rossmann-fold domains"/>
    <property type="match status" value="1"/>
</dbReference>
<proteinExistence type="inferred from homology"/>
<dbReference type="AlphaFoldDB" id="A0A845U559"/>
<comment type="caution">
    <text evidence="12">The sequence shown here is derived from an EMBL/GenBank/DDBJ whole genome shotgun (WGS) entry which is preliminary data.</text>
</comment>
<evidence type="ECO:0000313" key="12">
    <source>
        <dbReference type="EMBL" id="NDU42762.1"/>
    </source>
</evidence>
<evidence type="ECO:0000256" key="1">
    <source>
        <dbReference type="ARBA" id="ARBA00000083"/>
    </source>
</evidence>
<sequence length="327" mass="35875">MEILVVGGAGYIGSHMVKRLTQGSAAVVTLDNLSGGYRDAVHSGVFVHGDVADATLLNRLFSTHRFDAVMHFASFIQVGESVQEPAKYYQNNVSNTLNLLNTMVAFGVRRFIFSSTAAIFGEPQQVPIDERHPKAPINPYGRSKWMVEQVLADYDRAYGIKSVSLRYFNAAGADPAGDLGERHDPETHLIPLVLQAASGRRPQIRVFGRDYDTPDGTCIRDYVHVTDLAEAHWLALAHLMAGCGSAAFNLGNGNGFSVQEVIDVARRVTGKPIPVLDEARRSGDPARLVADSRLIREQLGWRPVCADLDRIVADAWRWELAGAHTRV</sequence>
<dbReference type="Gene3D" id="3.90.25.10">
    <property type="entry name" value="UDP-galactose 4-epimerase, domain 1"/>
    <property type="match status" value="1"/>
</dbReference>
<accession>A0A845U559</accession>
<dbReference type="UniPathway" id="UPA00214"/>
<keyword evidence="8 10" id="KW-0413">Isomerase</keyword>
<name>A0A845U559_9PROT</name>
<dbReference type="InterPro" id="IPR036291">
    <property type="entry name" value="NAD(P)-bd_dom_sf"/>
</dbReference>
<protein>
    <recommendedName>
        <fullName evidence="6 10">UDP-glucose 4-epimerase</fullName>
        <ecNumber evidence="5 10">5.1.3.2</ecNumber>
    </recommendedName>
</protein>
<evidence type="ECO:0000256" key="10">
    <source>
        <dbReference type="RuleBase" id="RU366046"/>
    </source>
</evidence>
<dbReference type="Pfam" id="PF01370">
    <property type="entry name" value="Epimerase"/>
    <property type="match status" value="1"/>
</dbReference>
<evidence type="ECO:0000256" key="5">
    <source>
        <dbReference type="ARBA" id="ARBA00013189"/>
    </source>
</evidence>
<keyword evidence="9 10" id="KW-0119">Carbohydrate metabolism</keyword>
<gene>
    <name evidence="12" type="primary">galE</name>
    <name evidence="12" type="ORF">GL267_08945</name>
</gene>
<feature type="domain" description="NAD-dependent epimerase/dehydratase" evidence="11">
    <location>
        <begin position="3"/>
        <end position="251"/>
    </location>
</feature>
<evidence type="ECO:0000256" key="8">
    <source>
        <dbReference type="ARBA" id="ARBA00023235"/>
    </source>
</evidence>
<dbReference type="NCBIfam" id="TIGR01179">
    <property type="entry name" value="galE"/>
    <property type="match status" value="1"/>
</dbReference>
<evidence type="ECO:0000256" key="9">
    <source>
        <dbReference type="ARBA" id="ARBA00023277"/>
    </source>
</evidence>